<feature type="compositionally biased region" description="Polar residues" evidence="1">
    <location>
        <begin position="166"/>
        <end position="184"/>
    </location>
</feature>
<evidence type="ECO:0000256" key="1">
    <source>
        <dbReference type="SAM" id="MobiDB-lite"/>
    </source>
</evidence>
<dbReference type="AlphaFoldDB" id="A0AAD8NPY7"/>
<feature type="region of interest" description="Disordered" evidence="1">
    <location>
        <begin position="166"/>
        <end position="190"/>
    </location>
</feature>
<name>A0AAD8NPY7_TARER</name>
<protein>
    <recommendedName>
        <fullName evidence="2">SAWADEE domain-containing protein</fullName>
    </recommendedName>
</protein>
<gene>
    <name evidence="3" type="ORF">QVD17_19331</name>
</gene>
<keyword evidence="4" id="KW-1185">Reference proteome</keyword>
<dbReference type="PANTHER" id="PTHR36384:SF1">
    <property type="entry name" value="SAWADEE PROTEIN"/>
    <property type="match status" value="1"/>
</dbReference>
<dbReference type="InterPro" id="IPR032001">
    <property type="entry name" value="SAWADEE_dom"/>
</dbReference>
<evidence type="ECO:0000313" key="3">
    <source>
        <dbReference type="EMBL" id="KAK1424020.1"/>
    </source>
</evidence>
<evidence type="ECO:0000259" key="2">
    <source>
        <dbReference type="Pfam" id="PF16719"/>
    </source>
</evidence>
<dbReference type="EMBL" id="JAUHHV010000005">
    <property type="protein sequence ID" value="KAK1424020.1"/>
    <property type="molecule type" value="Genomic_DNA"/>
</dbReference>
<reference evidence="3" key="1">
    <citation type="journal article" date="2023" name="bioRxiv">
        <title>Improved chromosome-level genome assembly for marigold (Tagetes erecta).</title>
        <authorList>
            <person name="Jiang F."/>
            <person name="Yuan L."/>
            <person name="Wang S."/>
            <person name="Wang H."/>
            <person name="Xu D."/>
            <person name="Wang A."/>
            <person name="Fan W."/>
        </authorList>
    </citation>
    <scope>NUCLEOTIDE SEQUENCE</scope>
    <source>
        <strain evidence="3">WSJ</strain>
        <tissue evidence="3">Leaf</tissue>
    </source>
</reference>
<dbReference type="Gene3D" id="2.30.30.140">
    <property type="match status" value="1"/>
</dbReference>
<evidence type="ECO:0000313" key="4">
    <source>
        <dbReference type="Proteomes" id="UP001229421"/>
    </source>
</evidence>
<dbReference type="Pfam" id="PF16719">
    <property type="entry name" value="SAWADEE"/>
    <property type="match status" value="1"/>
</dbReference>
<accession>A0AAD8NPY7</accession>
<organism evidence="3 4">
    <name type="scientific">Tagetes erecta</name>
    <name type="common">African marigold</name>
    <dbReference type="NCBI Taxonomy" id="13708"/>
    <lineage>
        <taxon>Eukaryota</taxon>
        <taxon>Viridiplantae</taxon>
        <taxon>Streptophyta</taxon>
        <taxon>Embryophyta</taxon>
        <taxon>Tracheophyta</taxon>
        <taxon>Spermatophyta</taxon>
        <taxon>Magnoliopsida</taxon>
        <taxon>eudicotyledons</taxon>
        <taxon>Gunneridae</taxon>
        <taxon>Pentapetalae</taxon>
        <taxon>asterids</taxon>
        <taxon>campanulids</taxon>
        <taxon>Asterales</taxon>
        <taxon>Asteraceae</taxon>
        <taxon>Asteroideae</taxon>
        <taxon>Heliantheae alliance</taxon>
        <taxon>Tageteae</taxon>
        <taxon>Tagetes</taxon>
    </lineage>
</organism>
<dbReference type="Proteomes" id="UP001229421">
    <property type="component" value="Unassembled WGS sequence"/>
</dbReference>
<comment type="caution">
    <text evidence="3">The sequence shown here is derived from an EMBL/GenBank/DDBJ whole genome shotgun (WGS) entry which is preliminary data.</text>
</comment>
<feature type="domain" description="SAWADEE" evidence="2">
    <location>
        <begin position="5"/>
        <end position="143"/>
    </location>
</feature>
<dbReference type="GO" id="GO:0003682">
    <property type="term" value="F:chromatin binding"/>
    <property type="evidence" value="ECO:0007669"/>
    <property type="project" value="InterPro"/>
</dbReference>
<proteinExistence type="predicted"/>
<sequence length="389" mass="44568">MATFDYNLEYRSMKDNAWYTCGLLIEEHGKHLRVKLKDFIQSYNDEVFTIADLSSHNQIDELLDRFRPISEPVEDNECSTVIEGMLVCAIYRGQEERLYFDAIVDAVLYKEHTPGKCLCSYLLFWQHGPGEGNITATTLEDICLIKHNATLPKLAEFINTAKQNLKTSSNENPDISQDFGSRNGSYGGRKRSFPELTDHDMDLGGAKTSYRHHYILLENLDKDLCPLLMMDFIHEHTSITAQTYVFPSLLAEPYARGAIVVDSSTKLKRICEFINNPNQFITSFSGRPWVVAEDNLKSGTFNTNLQNLQLKYKNYSKKNELKVVRLGTEEYRKSKQLKDLYLEFRNHLKGLLQRLAVEENKNQDQSVSTNCKNVVSNGRCRKGARGAVY</sequence>
<dbReference type="PANTHER" id="PTHR36384">
    <property type="entry name" value="SAWADEE PROTEIN"/>
    <property type="match status" value="1"/>
</dbReference>